<evidence type="ECO:0000313" key="2">
    <source>
        <dbReference type="EMBL" id="CAF1111921.1"/>
    </source>
</evidence>
<organism evidence="2 3">
    <name type="scientific">Brachionus calyciflorus</name>
    <dbReference type="NCBI Taxonomy" id="104777"/>
    <lineage>
        <taxon>Eukaryota</taxon>
        <taxon>Metazoa</taxon>
        <taxon>Spiralia</taxon>
        <taxon>Gnathifera</taxon>
        <taxon>Rotifera</taxon>
        <taxon>Eurotatoria</taxon>
        <taxon>Monogononta</taxon>
        <taxon>Pseudotrocha</taxon>
        <taxon>Ploima</taxon>
        <taxon>Brachionidae</taxon>
        <taxon>Brachionus</taxon>
    </lineage>
</organism>
<reference evidence="2" key="1">
    <citation type="submission" date="2021-02" db="EMBL/GenBank/DDBJ databases">
        <authorList>
            <person name="Nowell W R."/>
        </authorList>
    </citation>
    <scope>NUCLEOTIDE SEQUENCE</scope>
    <source>
        <strain evidence="2">Ploen Becks lab</strain>
    </source>
</reference>
<feature type="non-terminal residue" evidence="2">
    <location>
        <position position="1"/>
    </location>
</feature>
<keyword evidence="3" id="KW-1185">Reference proteome</keyword>
<name>A0A814PXP6_9BILA</name>
<accession>A0A814PXP6</accession>
<dbReference type="Proteomes" id="UP000663879">
    <property type="component" value="Unassembled WGS sequence"/>
</dbReference>
<feature type="region of interest" description="Disordered" evidence="1">
    <location>
        <begin position="14"/>
        <end position="36"/>
    </location>
</feature>
<sequence>PKYESNYPVYEQSTQYKTPQTYPVHHQPYPSSAYPPVYKKEHKKVYPVHYDYPKTHKYQQPYSIY</sequence>
<gene>
    <name evidence="2" type="ORF">OXX778_LOCUS21664</name>
</gene>
<proteinExistence type="predicted"/>
<evidence type="ECO:0000313" key="3">
    <source>
        <dbReference type="Proteomes" id="UP000663879"/>
    </source>
</evidence>
<dbReference type="AlphaFoldDB" id="A0A814PXP6"/>
<evidence type="ECO:0000256" key="1">
    <source>
        <dbReference type="SAM" id="MobiDB-lite"/>
    </source>
</evidence>
<comment type="caution">
    <text evidence="2">The sequence shown here is derived from an EMBL/GenBank/DDBJ whole genome shotgun (WGS) entry which is preliminary data.</text>
</comment>
<protein>
    <submittedName>
        <fullName evidence="2">Uncharacterized protein</fullName>
    </submittedName>
</protein>
<dbReference type="EMBL" id="CAJNOC010008222">
    <property type="protein sequence ID" value="CAF1111921.1"/>
    <property type="molecule type" value="Genomic_DNA"/>
</dbReference>